<dbReference type="AlphaFoldDB" id="A0AAD8SV38"/>
<dbReference type="SMART" id="SM00220">
    <property type="entry name" value="S_TKc"/>
    <property type="match status" value="1"/>
</dbReference>
<sequence length="399" mass="43695">MRFPVSTSSSDLMATCNKRPAAVDRPGATNCHKRRRVVGTTAHYDTEARLGEGMYGVVVKARHRATGQAVAIKSLCNPFNEHEPADARELLREARFLEACGGHPNIVGFRGVVRDYVTDELCLVMEHVQGKSLHRLLRESRGGLPEATARGFMWQLLAAARKMHACHVVHRDLKPANIIVSGEENEGILNLKICDFGAALSLSEAPPYENAGTGWYRAPEMLLGFCIHDALVDTWSLGCVMAEILSGERLFHEDGPVSLLRRIFEVVGAPDDATWPGFTSREFAPEVQQVLTGQRSTLRDIFPEEKLSKEGFDLLSGLLACNPDKRFTAAAALKLPWFASIAANAQPLLLPAAAATTAVSIKEEEVETAPSTLRRKRVTAKKSMLPVKKKTQLIVPPAT</sequence>
<dbReference type="InterPro" id="IPR017441">
    <property type="entry name" value="Protein_kinase_ATP_BS"/>
</dbReference>
<evidence type="ECO:0000256" key="4">
    <source>
        <dbReference type="ARBA" id="ARBA00022840"/>
    </source>
</evidence>
<keyword evidence="9" id="KW-1185">Reference proteome</keyword>
<dbReference type="PROSITE" id="PS50011">
    <property type="entry name" value="PROTEIN_KINASE_DOM"/>
    <property type="match status" value="1"/>
</dbReference>
<proteinExistence type="inferred from homology"/>
<keyword evidence="1" id="KW-0808">Transferase</keyword>
<dbReference type="InterPro" id="IPR008271">
    <property type="entry name" value="Ser/Thr_kinase_AS"/>
</dbReference>
<name>A0AAD8SV38_LOLMU</name>
<reference evidence="8" key="1">
    <citation type="submission" date="2023-07" db="EMBL/GenBank/DDBJ databases">
        <title>A chromosome-level genome assembly of Lolium multiflorum.</title>
        <authorList>
            <person name="Chen Y."/>
            <person name="Copetti D."/>
            <person name="Kolliker R."/>
            <person name="Studer B."/>
        </authorList>
    </citation>
    <scope>NUCLEOTIDE SEQUENCE</scope>
    <source>
        <strain evidence="8">02402/16</strain>
        <tissue evidence="8">Leaf</tissue>
    </source>
</reference>
<evidence type="ECO:0000256" key="2">
    <source>
        <dbReference type="ARBA" id="ARBA00022741"/>
    </source>
</evidence>
<evidence type="ECO:0000256" key="5">
    <source>
        <dbReference type="PROSITE-ProRule" id="PRU10141"/>
    </source>
</evidence>
<evidence type="ECO:0000256" key="3">
    <source>
        <dbReference type="ARBA" id="ARBA00022777"/>
    </source>
</evidence>
<keyword evidence="3" id="KW-0418">Kinase</keyword>
<gene>
    <name evidence="8" type="ORF">QYE76_052182</name>
</gene>
<keyword evidence="2 5" id="KW-0547">Nucleotide-binding</keyword>
<dbReference type="InterPro" id="IPR000719">
    <property type="entry name" value="Prot_kinase_dom"/>
</dbReference>
<dbReference type="PANTHER" id="PTHR24055">
    <property type="entry name" value="MITOGEN-ACTIVATED PROTEIN KINASE"/>
    <property type="match status" value="1"/>
</dbReference>
<organism evidence="8 9">
    <name type="scientific">Lolium multiflorum</name>
    <name type="common">Italian ryegrass</name>
    <name type="synonym">Lolium perenne subsp. multiflorum</name>
    <dbReference type="NCBI Taxonomy" id="4521"/>
    <lineage>
        <taxon>Eukaryota</taxon>
        <taxon>Viridiplantae</taxon>
        <taxon>Streptophyta</taxon>
        <taxon>Embryophyta</taxon>
        <taxon>Tracheophyta</taxon>
        <taxon>Spermatophyta</taxon>
        <taxon>Magnoliopsida</taxon>
        <taxon>Liliopsida</taxon>
        <taxon>Poales</taxon>
        <taxon>Poaceae</taxon>
        <taxon>BOP clade</taxon>
        <taxon>Pooideae</taxon>
        <taxon>Poodae</taxon>
        <taxon>Poeae</taxon>
        <taxon>Poeae Chloroplast Group 2 (Poeae type)</taxon>
        <taxon>Loliodinae</taxon>
        <taxon>Loliinae</taxon>
        <taxon>Lolium</taxon>
    </lineage>
</organism>
<dbReference type="GO" id="GO:0004674">
    <property type="term" value="F:protein serine/threonine kinase activity"/>
    <property type="evidence" value="ECO:0007669"/>
    <property type="project" value="UniProtKB-KW"/>
</dbReference>
<evidence type="ECO:0000259" key="7">
    <source>
        <dbReference type="PROSITE" id="PS50011"/>
    </source>
</evidence>
<comment type="caution">
    <text evidence="8">The sequence shown here is derived from an EMBL/GenBank/DDBJ whole genome shotgun (WGS) entry which is preliminary data.</text>
</comment>
<dbReference type="Pfam" id="PF00069">
    <property type="entry name" value="Pkinase"/>
    <property type="match status" value="1"/>
</dbReference>
<keyword evidence="6" id="KW-0723">Serine/threonine-protein kinase</keyword>
<dbReference type="SUPFAM" id="SSF56112">
    <property type="entry name" value="Protein kinase-like (PK-like)"/>
    <property type="match status" value="1"/>
</dbReference>
<dbReference type="Proteomes" id="UP001231189">
    <property type="component" value="Unassembled WGS sequence"/>
</dbReference>
<comment type="similarity">
    <text evidence="6">Belongs to the protein kinase superfamily.</text>
</comment>
<accession>A0AAD8SV38</accession>
<dbReference type="PROSITE" id="PS00108">
    <property type="entry name" value="PROTEIN_KINASE_ST"/>
    <property type="match status" value="1"/>
</dbReference>
<dbReference type="InterPro" id="IPR050117">
    <property type="entry name" value="MAPK"/>
</dbReference>
<dbReference type="Gene3D" id="1.10.510.10">
    <property type="entry name" value="Transferase(Phosphotransferase) domain 1"/>
    <property type="match status" value="1"/>
</dbReference>
<dbReference type="InterPro" id="IPR011009">
    <property type="entry name" value="Kinase-like_dom_sf"/>
</dbReference>
<keyword evidence="4 5" id="KW-0067">ATP-binding</keyword>
<feature type="binding site" evidence="5">
    <location>
        <position position="73"/>
    </location>
    <ligand>
        <name>ATP</name>
        <dbReference type="ChEBI" id="CHEBI:30616"/>
    </ligand>
</feature>
<evidence type="ECO:0000313" key="9">
    <source>
        <dbReference type="Proteomes" id="UP001231189"/>
    </source>
</evidence>
<feature type="domain" description="Protein kinase" evidence="7">
    <location>
        <begin position="44"/>
        <end position="338"/>
    </location>
</feature>
<dbReference type="PROSITE" id="PS00107">
    <property type="entry name" value="PROTEIN_KINASE_ATP"/>
    <property type="match status" value="1"/>
</dbReference>
<evidence type="ECO:0000256" key="6">
    <source>
        <dbReference type="RuleBase" id="RU000304"/>
    </source>
</evidence>
<protein>
    <recommendedName>
        <fullName evidence="7">Protein kinase domain-containing protein</fullName>
    </recommendedName>
</protein>
<evidence type="ECO:0000256" key="1">
    <source>
        <dbReference type="ARBA" id="ARBA00022679"/>
    </source>
</evidence>
<dbReference type="EMBL" id="JAUUTY010000003">
    <property type="protein sequence ID" value="KAK1664023.1"/>
    <property type="molecule type" value="Genomic_DNA"/>
</dbReference>
<evidence type="ECO:0000313" key="8">
    <source>
        <dbReference type="EMBL" id="KAK1664023.1"/>
    </source>
</evidence>
<dbReference type="Gene3D" id="3.30.200.20">
    <property type="entry name" value="Phosphorylase Kinase, domain 1"/>
    <property type="match status" value="1"/>
</dbReference>
<dbReference type="GO" id="GO:0005524">
    <property type="term" value="F:ATP binding"/>
    <property type="evidence" value="ECO:0007669"/>
    <property type="project" value="UniProtKB-UniRule"/>
</dbReference>